<dbReference type="EMBL" id="VIIS01000183">
    <property type="protein sequence ID" value="KAF0312257.1"/>
    <property type="molecule type" value="Genomic_DNA"/>
</dbReference>
<sequence>MICSLRDSSYTEEVAEDSEGVAGAAAAQTELTALRAVKTPSWRRPLQRSRCRRYRPLLMTRAGVPDDEQDERQVAPLEEHHVNESFMRYGTLPKGAHIGAFLDSLRESGLRGSAEGGEAAAGAAGEARALRSHTEAEGVRPPASAAAAKKPSAMVRSNSSNTLSWSRRFSRNSARIVPRASRPQRRRHPTSAPPIGCSRSAGAGSSAEAVRDLAAAVERSQGALETSSASSVACMQVSDKLGLLLTACGAHAGQVPPTGWLRFRALQRRLETHAGTLRSAGGRATAATPSGSYPN</sequence>
<feature type="domain" description="F-actin binding" evidence="2">
    <location>
        <begin position="210"/>
        <end position="287"/>
    </location>
</feature>
<feature type="region of interest" description="Disordered" evidence="1">
    <location>
        <begin position="110"/>
        <end position="203"/>
    </location>
</feature>
<dbReference type="InterPro" id="IPR015015">
    <property type="entry name" value="F-actin-binding"/>
</dbReference>
<gene>
    <name evidence="3" type="ORF">FJT64_016983</name>
</gene>
<dbReference type="AlphaFoldDB" id="A0A6A4WYR7"/>
<dbReference type="GO" id="GO:0004715">
    <property type="term" value="F:non-membrane spanning protein tyrosine kinase activity"/>
    <property type="evidence" value="ECO:0007669"/>
    <property type="project" value="InterPro"/>
</dbReference>
<feature type="compositionally biased region" description="Low complexity" evidence="1">
    <location>
        <begin position="110"/>
        <end position="127"/>
    </location>
</feature>
<dbReference type="OrthoDB" id="98077at2759"/>
<dbReference type="Pfam" id="PF08919">
    <property type="entry name" value="F_actin_bind"/>
    <property type="match status" value="1"/>
</dbReference>
<dbReference type="Proteomes" id="UP000440578">
    <property type="component" value="Unassembled WGS sequence"/>
</dbReference>
<reference evidence="3 4" key="1">
    <citation type="submission" date="2019-07" db="EMBL/GenBank/DDBJ databases">
        <title>Draft genome assembly of a fouling barnacle, Amphibalanus amphitrite (Darwin, 1854): The first reference genome for Thecostraca.</title>
        <authorList>
            <person name="Kim W."/>
        </authorList>
    </citation>
    <scope>NUCLEOTIDE SEQUENCE [LARGE SCALE GENOMIC DNA]</scope>
    <source>
        <strain evidence="3">SNU_AA5</strain>
        <tissue evidence="3">Soma without cirri and trophi</tissue>
    </source>
</reference>
<proteinExistence type="predicted"/>
<evidence type="ECO:0000313" key="3">
    <source>
        <dbReference type="EMBL" id="KAF0312257.1"/>
    </source>
</evidence>
<comment type="caution">
    <text evidence="3">The sequence shown here is derived from an EMBL/GenBank/DDBJ whole genome shotgun (WGS) entry which is preliminary data.</text>
</comment>
<evidence type="ECO:0000256" key="1">
    <source>
        <dbReference type="SAM" id="MobiDB-lite"/>
    </source>
</evidence>
<feature type="compositionally biased region" description="Polar residues" evidence="1">
    <location>
        <begin position="155"/>
        <end position="173"/>
    </location>
</feature>
<name>A0A6A4WYR7_AMPAM</name>
<evidence type="ECO:0000313" key="4">
    <source>
        <dbReference type="Proteomes" id="UP000440578"/>
    </source>
</evidence>
<feature type="region of interest" description="Disordered" evidence="1">
    <location>
        <begin position="274"/>
        <end position="295"/>
    </location>
</feature>
<organism evidence="3 4">
    <name type="scientific">Amphibalanus amphitrite</name>
    <name type="common">Striped barnacle</name>
    <name type="synonym">Balanus amphitrite</name>
    <dbReference type="NCBI Taxonomy" id="1232801"/>
    <lineage>
        <taxon>Eukaryota</taxon>
        <taxon>Metazoa</taxon>
        <taxon>Ecdysozoa</taxon>
        <taxon>Arthropoda</taxon>
        <taxon>Crustacea</taxon>
        <taxon>Multicrustacea</taxon>
        <taxon>Cirripedia</taxon>
        <taxon>Thoracica</taxon>
        <taxon>Thoracicalcarea</taxon>
        <taxon>Balanomorpha</taxon>
        <taxon>Balanoidea</taxon>
        <taxon>Balanidae</taxon>
        <taxon>Amphibalaninae</taxon>
        <taxon>Amphibalanus</taxon>
    </lineage>
</organism>
<feature type="compositionally biased region" description="Basic and acidic residues" evidence="1">
    <location>
        <begin position="128"/>
        <end position="138"/>
    </location>
</feature>
<accession>A0A6A4WYR7</accession>
<dbReference type="Gene3D" id="1.20.120.330">
    <property type="entry name" value="Nucleotidyltransferases domain 2"/>
    <property type="match status" value="1"/>
</dbReference>
<dbReference type="GO" id="GO:0005524">
    <property type="term" value="F:ATP binding"/>
    <property type="evidence" value="ECO:0007669"/>
    <property type="project" value="InterPro"/>
</dbReference>
<evidence type="ECO:0000259" key="2">
    <source>
        <dbReference type="Pfam" id="PF08919"/>
    </source>
</evidence>
<feature type="compositionally biased region" description="Low complexity" evidence="1">
    <location>
        <begin position="141"/>
        <end position="153"/>
    </location>
</feature>
<protein>
    <recommendedName>
        <fullName evidence="2">F-actin binding domain-containing protein</fullName>
    </recommendedName>
</protein>
<keyword evidence="4" id="KW-1185">Reference proteome</keyword>